<dbReference type="Gene3D" id="3.40.50.10810">
    <property type="entry name" value="Tandem AAA-ATPase domain"/>
    <property type="match status" value="1"/>
</dbReference>
<dbReference type="SUPFAM" id="SSF48371">
    <property type="entry name" value="ARM repeat"/>
    <property type="match status" value="1"/>
</dbReference>
<evidence type="ECO:0000259" key="10">
    <source>
        <dbReference type="PROSITE" id="PS51192"/>
    </source>
</evidence>
<evidence type="ECO:0000256" key="5">
    <source>
        <dbReference type="ARBA" id="ARBA00022806"/>
    </source>
</evidence>
<evidence type="ECO:0000256" key="3">
    <source>
        <dbReference type="ARBA" id="ARBA00022741"/>
    </source>
</evidence>
<gene>
    <name evidence="12" type="ORF">CHILSU_LOCUS787</name>
</gene>
<keyword evidence="8" id="KW-0539">Nucleus</keyword>
<keyword evidence="13" id="KW-1185">Reference proteome</keyword>
<organism evidence="12 13">
    <name type="scientific">Chilo suppressalis</name>
    <name type="common">Asiatic rice borer moth</name>
    <dbReference type="NCBI Taxonomy" id="168631"/>
    <lineage>
        <taxon>Eukaryota</taxon>
        <taxon>Metazoa</taxon>
        <taxon>Ecdysozoa</taxon>
        <taxon>Arthropoda</taxon>
        <taxon>Hexapoda</taxon>
        <taxon>Insecta</taxon>
        <taxon>Pterygota</taxon>
        <taxon>Neoptera</taxon>
        <taxon>Endopterygota</taxon>
        <taxon>Lepidoptera</taxon>
        <taxon>Glossata</taxon>
        <taxon>Ditrysia</taxon>
        <taxon>Pyraloidea</taxon>
        <taxon>Crambidae</taxon>
        <taxon>Crambinae</taxon>
        <taxon>Chilo</taxon>
    </lineage>
</organism>
<reference evidence="12" key="1">
    <citation type="submission" date="2021-12" db="EMBL/GenBank/DDBJ databases">
        <authorList>
            <person name="King R."/>
        </authorList>
    </citation>
    <scope>NUCLEOTIDE SEQUENCE</scope>
</reference>
<keyword evidence="6" id="KW-0067">ATP-binding</keyword>
<dbReference type="InterPro" id="IPR014001">
    <property type="entry name" value="Helicase_ATP-bd"/>
</dbReference>
<dbReference type="Gene3D" id="1.25.10.10">
    <property type="entry name" value="Leucine-rich Repeat Variant"/>
    <property type="match status" value="2"/>
</dbReference>
<comment type="subcellular location">
    <subcellularLocation>
        <location evidence="1">Nucleus</location>
    </subcellularLocation>
</comment>
<dbReference type="InterPro" id="IPR038718">
    <property type="entry name" value="SNF2-like_sf"/>
</dbReference>
<dbReference type="Gene3D" id="3.40.50.300">
    <property type="entry name" value="P-loop containing nucleotide triphosphate hydrolases"/>
    <property type="match status" value="1"/>
</dbReference>
<dbReference type="CDD" id="cd17999">
    <property type="entry name" value="DEXHc_Mot1"/>
    <property type="match status" value="1"/>
</dbReference>
<keyword evidence="7" id="KW-0238">DNA-binding</keyword>
<dbReference type="EMBL" id="OU963903">
    <property type="protein sequence ID" value="CAH2980049.1"/>
    <property type="molecule type" value="Genomic_DNA"/>
</dbReference>
<dbReference type="SMART" id="SM00490">
    <property type="entry name" value="HELICc"/>
    <property type="match status" value="1"/>
</dbReference>
<evidence type="ECO:0000313" key="13">
    <source>
        <dbReference type="Proteomes" id="UP001153292"/>
    </source>
</evidence>
<dbReference type="SMART" id="SM00487">
    <property type="entry name" value="DEXDc"/>
    <property type="match status" value="1"/>
</dbReference>
<keyword evidence="5" id="KW-0347">Helicase</keyword>
<dbReference type="InterPro" id="IPR027417">
    <property type="entry name" value="P-loop_NTPase"/>
</dbReference>
<dbReference type="PROSITE" id="PS51192">
    <property type="entry name" value="HELICASE_ATP_BIND_1"/>
    <property type="match status" value="1"/>
</dbReference>
<dbReference type="InterPro" id="IPR049730">
    <property type="entry name" value="SNF2/RAD54-like_C"/>
</dbReference>
<evidence type="ECO:0000256" key="2">
    <source>
        <dbReference type="ARBA" id="ARBA00022737"/>
    </source>
</evidence>
<evidence type="ECO:0000256" key="4">
    <source>
        <dbReference type="ARBA" id="ARBA00022801"/>
    </source>
</evidence>
<dbReference type="InterPro" id="IPR011989">
    <property type="entry name" value="ARM-like"/>
</dbReference>
<dbReference type="PANTHER" id="PTHR36498:SF1">
    <property type="entry name" value="TATA-BINDING PROTEIN-ASSOCIATED FACTOR 172"/>
    <property type="match status" value="1"/>
</dbReference>
<dbReference type="InterPro" id="IPR016024">
    <property type="entry name" value="ARM-type_fold"/>
</dbReference>
<evidence type="ECO:0000259" key="11">
    <source>
        <dbReference type="PROSITE" id="PS51194"/>
    </source>
</evidence>
<evidence type="ECO:0000256" key="1">
    <source>
        <dbReference type="ARBA" id="ARBA00004123"/>
    </source>
</evidence>
<dbReference type="InterPro" id="IPR000330">
    <property type="entry name" value="SNF2_N"/>
</dbReference>
<dbReference type="CDD" id="cd18793">
    <property type="entry name" value="SF2_C_SNF"/>
    <property type="match status" value="1"/>
</dbReference>
<name>A0ABN8L0S3_CHISP</name>
<evidence type="ECO:0008006" key="14">
    <source>
        <dbReference type="Google" id="ProtNLM"/>
    </source>
</evidence>
<dbReference type="Proteomes" id="UP001153292">
    <property type="component" value="Chromosome 10"/>
</dbReference>
<feature type="region of interest" description="Disordered" evidence="9">
    <location>
        <begin position="979"/>
        <end position="1009"/>
    </location>
</feature>
<sequence>MTSRLDRLFVLLEAGTGPATRRAAARQLGEVQKAHPEELHHLLGRLTKHLRSPAWETRTAASQAVEAILANVPEWKPPPCTVKKEEKYEPEDGTRLRCETFDLERVLQDGASLMGSEGNEYDMEEEALCVADLKDRISRQRQQLNAKLGLDVAPHLGIDLNALYTNEDLCLSRPVKTETQKKPVQELVPSKPLSSREINLAKRKARLAFSKQKSRDCSDEGGGSSAPPTPPVEPDRKKMKLEPNPDEYLVEGAGLAVPDSTGGWGECTRWPLERWSGLLRAQLFSAAWEARHGAASALRELLRARICAGAGRTAATPGAQMEDAHQEWLEDMALRLLCVLALDRFGDFVSDQVVAPVRETCAQTLGVALAQMRVERVRKVCALLAVLATHAQWEARHGAVLGYKYLLAARKDIGVECGAVEQLVQGLEDGAEDVSAAAASALAALAGAGSGAGAGAEAVENNAPRLAGRLWSLLRDQDDLAAPANAYLALLAALCALPRAARLLHPIDLPDVLPRLWPYLDHSTSSVRKAALQTLRTLTRPLVTDTNGVTNGDSLNKPVDTEPQYLAWTPELLQDAMRHVYQRVLFEHVHEIQEIGLQVWENFLAHASLGVILVAACPMLATWLCLAMQPARLPVDAGLILRPPVQERRVRSAQCPEGGQEPRVARAWYIGGGEAQPCALRDRNVTRARCLTARMLGYLSCYLVQPAPGIEYKAEDESPIDCYVKVMTVYIRSGSALQRLVGGLVVCWWARHTRRRRLYPPALRQGTTRPSQVNGEQASDKDRHISSLAPPLLTSTLHAALNQTLYYDEVALNCNRILQEARDLHAMMKHYKLPVDGEEFNNILRLEQVAQLTQVSAPMVSAMKIKRVAHTLEERRAALQASVAQCSSDQNTLNVSVQAGLAGACANLHSLPDKLNPVMRPLMDSVKKEPSEELQQNSAATLAELLEQLVTRDPCPNNKVLVNLKAFLRCDPEVTPRVSLEWSEDGDSASDSGPEAMREPSTAPTLDRHKGILTLREQQRQADAGTPRRGRPPALSAALHLVPPEDEAQKILKIQRRGATLALVSLTKHFADELPEKLPKLWEFIIEPLDRVLTDAELESLDVEAAEEMISRLQVFEAVCAHIAGELWQRVIENGALALCAITRAPYTALRHMGARALAAMAARDCVPVMHAAIHVLLPALSDVRCERTRCGASEALTRVVDALQLQVVPYIVLLVVPLLGRMSDHSPSVRVMCTRCFATLIQLMPLDGAVPEPAGLAPAVRARRNRDRHFLDKLFNPKTIDDYKIPVPVNAELRSYQQAGVNWLRFLYEYKLHGVLCDDMGLGKTLQSIVAVASSHYERAQSQAPPLPSLVVCPPTLTGHWVFEVNKFIPSKFLNPLQYVGPPVERERLRAHVRHHNLIVASYDIVRKDIDFFSSIKWNYCVLDEGHVIKNGKTKAFKAIKQLIANHRLILSGTPIQNNVLELWSLFDFLMPGLLGTERQFTARYSRPILAARDPKATPGHLQAGALACEALHRQVLPFLLRRVKEDVLKELPPKITQDYYCELSPLQRRLYEHLARDHVPADVTSTTHVFQALHYLQNVCNHPKLVLSPEHPEWGRVSQMLAAQRSSLDDIQHAAKLPALKQLLLECGIGVSSTEADPGSEAGAETAVVSPHRALVFCQLKRMLDIVEKDLLQRHLPSVTYLRLDGSVPPQQRHAIVSRFNADVTIDLLLLTTAVGGLGLNLTGADTVIFVEHDWNPMKDAQAMDRAHRIGQRRVVNVYRLITRDTLEQKIMGLQKFKLMTANTVISSENAAMETMGTEQLLDLFQPPGTAAPSPVQHHAITDGSSSVELPPDLWDDAQYEEEYDMSAFIKSLNKMAS</sequence>
<feature type="region of interest" description="Disordered" evidence="9">
    <location>
        <begin position="760"/>
        <end position="784"/>
    </location>
</feature>
<protein>
    <recommendedName>
        <fullName evidence="14">TATA-binding protein-associated factor 172</fullName>
    </recommendedName>
</protein>
<dbReference type="SUPFAM" id="SSF52540">
    <property type="entry name" value="P-loop containing nucleoside triphosphate hydrolases"/>
    <property type="match status" value="2"/>
</dbReference>
<feature type="region of interest" description="Disordered" evidence="9">
    <location>
        <begin position="207"/>
        <end position="240"/>
    </location>
</feature>
<keyword evidence="4" id="KW-0378">Hydrolase</keyword>
<dbReference type="InterPro" id="IPR022707">
    <property type="entry name" value="Mot1_central_dom"/>
</dbReference>
<evidence type="ECO:0000256" key="9">
    <source>
        <dbReference type="SAM" id="MobiDB-lite"/>
    </source>
</evidence>
<proteinExistence type="predicted"/>
<dbReference type="PROSITE" id="PS51194">
    <property type="entry name" value="HELICASE_CTER"/>
    <property type="match status" value="1"/>
</dbReference>
<feature type="domain" description="Helicase C-terminal" evidence="11">
    <location>
        <begin position="1645"/>
        <end position="1799"/>
    </location>
</feature>
<feature type="compositionally biased region" description="Polar residues" evidence="9">
    <location>
        <begin position="765"/>
        <end position="777"/>
    </location>
</feature>
<dbReference type="Pfam" id="PF12054">
    <property type="entry name" value="DUF3535"/>
    <property type="match status" value="1"/>
</dbReference>
<dbReference type="InterPro" id="IPR044078">
    <property type="entry name" value="Mot1_ATP-bd"/>
</dbReference>
<dbReference type="InterPro" id="IPR001650">
    <property type="entry name" value="Helicase_C-like"/>
</dbReference>
<dbReference type="PANTHER" id="PTHR36498">
    <property type="entry name" value="TATA-BINDING PROTEIN-ASSOCIATED FACTOR 172"/>
    <property type="match status" value="1"/>
</dbReference>
<accession>A0ABN8L0S3</accession>
<dbReference type="InterPro" id="IPR044972">
    <property type="entry name" value="Mot1"/>
</dbReference>
<dbReference type="Pfam" id="PF00271">
    <property type="entry name" value="Helicase_C"/>
    <property type="match status" value="1"/>
</dbReference>
<evidence type="ECO:0000256" key="8">
    <source>
        <dbReference type="ARBA" id="ARBA00023242"/>
    </source>
</evidence>
<keyword evidence="2" id="KW-0677">Repeat</keyword>
<evidence type="ECO:0000256" key="7">
    <source>
        <dbReference type="ARBA" id="ARBA00023125"/>
    </source>
</evidence>
<dbReference type="Pfam" id="PF00176">
    <property type="entry name" value="SNF2-rel_dom"/>
    <property type="match status" value="1"/>
</dbReference>
<keyword evidence="3" id="KW-0547">Nucleotide-binding</keyword>
<evidence type="ECO:0000313" key="12">
    <source>
        <dbReference type="EMBL" id="CAH2980049.1"/>
    </source>
</evidence>
<evidence type="ECO:0000256" key="6">
    <source>
        <dbReference type="ARBA" id="ARBA00022840"/>
    </source>
</evidence>
<feature type="domain" description="Helicase ATP-binding" evidence="10">
    <location>
        <begin position="1306"/>
        <end position="1474"/>
    </location>
</feature>